<accession>A0A1Y5TWG5</accession>
<dbReference type="Pfam" id="PF01593">
    <property type="entry name" value="Amino_oxidase"/>
    <property type="match status" value="1"/>
</dbReference>
<protein>
    <submittedName>
        <fullName evidence="2">Protoporphyrinogen oxidase</fullName>
    </submittedName>
</protein>
<dbReference type="InParanoid" id="A0A1Y5TWG5"/>
<keyword evidence="3" id="KW-1185">Reference proteome</keyword>
<dbReference type="SUPFAM" id="SSF51905">
    <property type="entry name" value="FAD/NAD(P)-binding domain"/>
    <property type="match status" value="1"/>
</dbReference>
<dbReference type="Gene3D" id="1.10.405.20">
    <property type="match status" value="1"/>
</dbReference>
<feature type="domain" description="Amine oxidase" evidence="1">
    <location>
        <begin position="27"/>
        <end position="290"/>
    </location>
</feature>
<dbReference type="GO" id="GO:0016491">
    <property type="term" value="F:oxidoreductase activity"/>
    <property type="evidence" value="ECO:0007669"/>
    <property type="project" value="InterPro"/>
</dbReference>
<dbReference type="PANTHER" id="PTHR42923:SF17">
    <property type="entry name" value="AMINE OXIDASE DOMAIN-CONTAINING PROTEIN"/>
    <property type="match status" value="1"/>
</dbReference>
<dbReference type="InterPro" id="IPR002937">
    <property type="entry name" value="Amino_oxidase"/>
</dbReference>
<dbReference type="Proteomes" id="UP000193200">
    <property type="component" value="Unassembled WGS sequence"/>
</dbReference>
<proteinExistence type="predicted"/>
<name>A0A1Y5TWG5_9PROT</name>
<dbReference type="Gene3D" id="3.30.70.1990">
    <property type="match status" value="1"/>
</dbReference>
<organism evidence="2 3">
    <name type="scientific">Oceanibacterium hippocampi</name>
    <dbReference type="NCBI Taxonomy" id="745714"/>
    <lineage>
        <taxon>Bacteria</taxon>
        <taxon>Pseudomonadati</taxon>
        <taxon>Pseudomonadota</taxon>
        <taxon>Alphaproteobacteria</taxon>
        <taxon>Sneathiellales</taxon>
        <taxon>Sneathiellaceae</taxon>
        <taxon>Oceanibacterium</taxon>
    </lineage>
</organism>
<sequence length="450" mass="49589">MNARHDFHMLERNPGPPRRIAVVGSGVAGLGAAWGLSRGHRVTLFEAGERLGGHSNTVEVADRGGTVPVDTGFIVYNPRTYPELCALFADQGIVTEESDMSFSVSMDDGRLEYGGSGLAGLFAQKRNIANPRHWRLLAGIAEFYARAPGLLEKAERQRWSLGDLLAPPHCLPSVRDLHLLPMAAAIWSAPAEEMLFYPASSFIRFFMNHQLFHFGARANWRTVTGGSRQYVDQLARAIGDIRLGCPVRQIVRTADGAEVATDCGTESFDEVVIATHGDQALGLLADPGPAERRVLGAFRYQRNRAVLHRDPRLMPRREAAWSSWNYLSTRAKDGPALSITYWMNRLQGIRTAQPVLLSLNPFTEPRETHYECEFAYDHPLFDQAALDAQGALAGLQGRNHTWFCGSYHGFGFHEDALRSGLDVVRRHGIALPWDRPAASPDVVAGAEAVA</sequence>
<dbReference type="InterPro" id="IPR050464">
    <property type="entry name" value="Zeta_carotene_desat/Oxidored"/>
</dbReference>
<dbReference type="Gene3D" id="3.50.50.60">
    <property type="entry name" value="FAD/NAD(P)-binding domain"/>
    <property type="match status" value="1"/>
</dbReference>
<evidence type="ECO:0000313" key="2">
    <source>
        <dbReference type="EMBL" id="SLN74873.1"/>
    </source>
</evidence>
<dbReference type="PANTHER" id="PTHR42923">
    <property type="entry name" value="PROTOPORPHYRINOGEN OXIDASE"/>
    <property type="match status" value="1"/>
</dbReference>
<dbReference type="AlphaFoldDB" id="A0A1Y5TWG5"/>
<gene>
    <name evidence="2" type="ORF">OCH7691_03816</name>
</gene>
<dbReference type="RefSeq" id="WP_085885118.1">
    <property type="nucleotide sequence ID" value="NZ_FWFR01000003.1"/>
</dbReference>
<dbReference type="EMBL" id="FWFR01000003">
    <property type="protein sequence ID" value="SLN74873.1"/>
    <property type="molecule type" value="Genomic_DNA"/>
</dbReference>
<evidence type="ECO:0000313" key="3">
    <source>
        <dbReference type="Proteomes" id="UP000193200"/>
    </source>
</evidence>
<dbReference type="OrthoDB" id="20837at2"/>
<dbReference type="InterPro" id="IPR036188">
    <property type="entry name" value="FAD/NAD-bd_sf"/>
</dbReference>
<evidence type="ECO:0000259" key="1">
    <source>
        <dbReference type="Pfam" id="PF01593"/>
    </source>
</evidence>
<reference evidence="2 3" key="1">
    <citation type="submission" date="2017-03" db="EMBL/GenBank/DDBJ databases">
        <authorList>
            <person name="Afonso C.L."/>
            <person name="Miller P.J."/>
            <person name="Scott M.A."/>
            <person name="Spackman E."/>
            <person name="Goraichik I."/>
            <person name="Dimitrov K.M."/>
            <person name="Suarez D.L."/>
            <person name="Swayne D.E."/>
        </authorList>
    </citation>
    <scope>NUCLEOTIDE SEQUENCE [LARGE SCALE GENOMIC DNA]</scope>
    <source>
        <strain evidence="2 3">CECT 7691</strain>
    </source>
</reference>